<dbReference type="EMBL" id="JAUTBA010000001">
    <property type="protein sequence ID" value="MDQ1150962.1"/>
    <property type="molecule type" value="Genomic_DNA"/>
</dbReference>
<keyword evidence="2" id="KW-1185">Reference proteome</keyword>
<gene>
    <name evidence="1" type="ORF">QE382_002946</name>
</gene>
<organism evidence="1 2">
    <name type="scientific">Sphingobacterium zeae</name>
    <dbReference type="NCBI Taxonomy" id="1776859"/>
    <lineage>
        <taxon>Bacteria</taxon>
        <taxon>Pseudomonadati</taxon>
        <taxon>Bacteroidota</taxon>
        <taxon>Sphingobacteriia</taxon>
        <taxon>Sphingobacteriales</taxon>
        <taxon>Sphingobacteriaceae</taxon>
        <taxon>Sphingobacterium</taxon>
    </lineage>
</organism>
<dbReference type="Proteomes" id="UP001244640">
    <property type="component" value="Unassembled WGS sequence"/>
</dbReference>
<sequence>MIFFKYSCYLCDSNQINMPKETKEGLYQGVIEKDDNGNYFCGPYLLDYQTVETYYKLGDRVSLKTIIKNTSRKSMEAYPQKSVKFSFASTEND</sequence>
<evidence type="ECO:0000313" key="1">
    <source>
        <dbReference type="EMBL" id="MDQ1150962.1"/>
    </source>
</evidence>
<evidence type="ECO:0000313" key="2">
    <source>
        <dbReference type="Proteomes" id="UP001244640"/>
    </source>
</evidence>
<accession>A0ABU0U7M2</accession>
<name>A0ABU0U7M2_9SPHI</name>
<proteinExistence type="predicted"/>
<reference evidence="1 2" key="1">
    <citation type="submission" date="2023-07" db="EMBL/GenBank/DDBJ databases">
        <title>Functional and genomic diversity of the sorghum phyllosphere microbiome.</title>
        <authorList>
            <person name="Shade A."/>
        </authorList>
    </citation>
    <scope>NUCLEOTIDE SEQUENCE [LARGE SCALE GENOMIC DNA]</scope>
    <source>
        <strain evidence="1 2">SORGH_AS_0892</strain>
    </source>
</reference>
<comment type="caution">
    <text evidence="1">The sequence shown here is derived from an EMBL/GenBank/DDBJ whole genome shotgun (WGS) entry which is preliminary data.</text>
</comment>
<protein>
    <submittedName>
        <fullName evidence="1">Uncharacterized protein</fullName>
    </submittedName>
</protein>